<dbReference type="PATRIC" id="fig|231023.4.peg.4329"/>
<dbReference type="Proteomes" id="UP000005268">
    <property type="component" value="Chromosome"/>
</dbReference>
<keyword evidence="1" id="KW-1133">Transmembrane helix</keyword>
<proteinExistence type="predicted"/>
<feature type="transmembrane region" description="Helical" evidence="1">
    <location>
        <begin position="37"/>
        <end position="59"/>
    </location>
</feature>
<gene>
    <name evidence="2" type="ORF">YSA_09021</name>
</gene>
<evidence type="ECO:0000313" key="3">
    <source>
        <dbReference type="Proteomes" id="UP000005268"/>
    </source>
</evidence>
<reference evidence="2 3" key="1">
    <citation type="journal article" date="2012" name="J. Bacteriol.">
        <title>Complete Genome Sequence of the Naphthalene-Degrading Pseudomonas putida Strain ND6.</title>
        <authorList>
            <person name="Li S."/>
            <person name="Zhao H."/>
            <person name="Li Y."/>
            <person name="Niu S."/>
            <person name="Cai B."/>
        </authorList>
    </citation>
    <scope>NUCLEOTIDE SEQUENCE [LARGE SCALE GENOMIC DNA]</scope>
    <source>
        <strain evidence="2 3">ND6</strain>
    </source>
</reference>
<dbReference type="HOGENOM" id="CLU_2919291_0_0_6"/>
<organism evidence="2 3">
    <name type="scientific">Pseudomonas putida ND6</name>
    <dbReference type="NCBI Taxonomy" id="231023"/>
    <lineage>
        <taxon>Bacteria</taxon>
        <taxon>Pseudomonadati</taxon>
        <taxon>Pseudomonadota</taxon>
        <taxon>Gammaproteobacteria</taxon>
        <taxon>Pseudomonadales</taxon>
        <taxon>Pseudomonadaceae</taxon>
        <taxon>Pseudomonas</taxon>
    </lineage>
</organism>
<protein>
    <submittedName>
        <fullName evidence="2">Uncharacterized protein</fullName>
    </submittedName>
</protein>
<dbReference type="EMBL" id="CP003588">
    <property type="protein sequence ID" value="AFK71645.1"/>
    <property type="molecule type" value="Genomic_DNA"/>
</dbReference>
<dbReference type="RefSeq" id="WP_014756061.1">
    <property type="nucleotide sequence ID" value="NC_017986.1"/>
</dbReference>
<name>I3V1M4_PSEPU</name>
<dbReference type="KEGG" id="ppi:YSA_09021"/>
<sequence>MSVSEEHFQRACEFADQLITEKSEWLRRALKAERERIVYRALAIAGWLGVITMAITWSIQP</sequence>
<evidence type="ECO:0000313" key="2">
    <source>
        <dbReference type="EMBL" id="AFK71645.1"/>
    </source>
</evidence>
<keyword evidence="1" id="KW-0472">Membrane</keyword>
<accession>I3V1M4</accession>
<keyword evidence="1" id="KW-0812">Transmembrane</keyword>
<evidence type="ECO:0000256" key="1">
    <source>
        <dbReference type="SAM" id="Phobius"/>
    </source>
</evidence>
<dbReference type="AlphaFoldDB" id="I3V1M4"/>